<dbReference type="NCBIfam" id="TIGR04183">
    <property type="entry name" value="Por_Secre_tail"/>
    <property type="match status" value="1"/>
</dbReference>
<feature type="signal peptide" evidence="7">
    <location>
        <begin position="1"/>
        <end position="19"/>
    </location>
</feature>
<dbReference type="InterPro" id="IPR023828">
    <property type="entry name" value="Peptidase_S8_Ser-AS"/>
</dbReference>
<feature type="domain" description="Secretion system C-terminal sorting" evidence="9">
    <location>
        <begin position="482"/>
        <end position="552"/>
    </location>
</feature>
<dbReference type="Pfam" id="PF18962">
    <property type="entry name" value="Por_Secre_tail"/>
    <property type="match status" value="1"/>
</dbReference>
<accession>A0A9X1R263</accession>
<evidence type="ECO:0000256" key="6">
    <source>
        <dbReference type="PROSITE-ProRule" id="PRU01240"/>
    </source>
</evidence>
<evidence type="ECO:0000313" key="11">
    <source>
        <dbReference type="Proteomes" id="UP001139462"/>
    </source>
</evidence>
<evidence type="ECO:0000256" key="1">
    <source>
        <dbReference type="ARBA" id="ARBA00011073"/>
    </source>
</evidence>
<keyword evidence="2 6" id="KW-0645">Protease</keyword>
<reference evidence="10" key="1">
    <citation type="submission" date="2021-09" db="EMBL/GenBank/DDBJ databases">
        <title>Genome of Aequorivita sp. strain F64183.</title>
        <authorList>
            <person name="Wang Y."/>
        </authorList>
    </citation>
    <scope>NUCLEOTIDE SEQUENCE</scope>
    <source>
        <strain evidence="10">F64183</strain>
    </source>
</reference>
<dbReference type="InterPro" id="IPR050131">
    <property type="entry name" value="Peptidase_S8_subtilisin-like"/>
</dbReference>
<dbReference type="InterPro" id="IPR036852">
    <property type="entry name" value="Peptidase_S8/S53_dom_sf"/>
</dbReference>
<evidence type="ECO:0000256" key="7">
    <source>
        <dbReference type="SAM" id="SignalP"/>
    </source>
</evidence>
<keyword evidence="3 7" id="KW-0732">Signal</keyword>
<dbReference type="EMBL" id="JAIRBB010000011">
    <property type="protein sequence ID" value="MCG2431765.1"/>
    <property type="molecule type" value="Genomic_DNA"/>
</dbReference>
<dbReference type="PROSITE" id="PS00138">
    <property type="entry name" value="SUBTILASE_SER"/>
    <property type="match status" value="1"/>
</dbReference>
<dbReference type="Proteomes" id="UP001139462">
    <property type="component" value="Unassembled WGS sequence"/>
</dbReference>
<dbReference type="InterPro" id="IPR026444">
    <property type="entry name" value="Secre_tail"/>
</dbReference>
<dbReference type="RefSeq" id="WP_237608848.1">
    <property type="nucleotide sequence ID" value="NZ_JAIRBB010000011.1"/>
</dbReference>
<evidence type="ECO:0000259" key="8">
    <source>
        <dbReference type="Pfam" id="PF00082"/>
    </source>
</evidence>
<evidence type="ECO:0000256" key="5">
    <source>
        <dbReference type="ARBA" id="ARBA00022825"/>
    </source>
</evidence>
<dbReference type="PIRSF" id="PIRSF037903">
    <property type="entry name" value="Subtilisin_rel_GFO_2223"/>
    <property type="match status" value="1"/>
</dbReference>
<protein>
    <submittedName>
        <fullName evidence="10">S8 family peptidase</fullName>
    </submittedName>
</protein>
<comment type="similarity">
    <text evidence="1 6">Belongs to the peptidase S8 family.</text>
</comment>
<proteinExistence type="inferred from homology"/>
<keyword evidence="5 6" id="KW-0720">Serine protease</keyword>
<gene>
    <name evidence="10" type="ORF">K8344_11590</name>
</gene>
<comment type="caution">
    <text evidence="10">The sequence shown here is derived from an EMBL/GenBank/DDBJ whole genome shotgun (WGS) entry which is preliminary data.</text>
</comment>
<evidence type="ECO:0000259" key="9">
    <source>
        <dbReference type="Pfam" id="PF18962"/>
    </source>
</evidence>
<dbReference type="AlphaFoldDB" id="A0A9X1R263"/>
<dbReference type="PANTHER" id="PTHR43806:SF67">
    <property type="entry name" value="EGF-LIKE DOMAIN-CONTAINING PROTEIN"/>
    <property type="match status" value="1"/>
</dbReference>
<dbReference type="Gene3D" id="3.40.50.200">
    <property type="entry name" value="Peptidase S8/S53 domain"/>
    <property type="match status" value="1"/>
</dbReference>
<evidence type="ECO:0000313" key="10">
    <source>
        <dbReference type="EMBL" id="MCG2431765.1"/>
    </source>
</evidence>
<name>A0A9X1R263_9FLAO</name>
<feature type="domain" description="Peptidase S8/S53" evidence="8">
    <location>
        <begin position="177"/>
        <end position="455"/>
    </location>
</feature>
<keyword evidence="4 6" id="KW-0378">Hydrolase</keyword>
<evidence type="ECO:0000256" key="2">
    <source>
        <dbReference type="ARBA" id="ARBA00022670"/>
    </source>
</evidence>
<dbReference type="InterPro" id="IPR000209">
    <property type="entry name" value="Peptidase_S8/S53_dom"/>
</dbReference>
<feature type="active site" description="Charge relay system" evidence="6">
    <location>
        <position position="225"/>
    </location>
</feature>
<dbReference type="GO" id="GO:0006508">
    <property type="term" value="P:proteolysis"/>
    <property type="evidence" value="ECO:0007669"/>
    <property type="project" value="UniProtKB-KW"/>
</dbReference>
<keyword evidence="11" id="KW-1185">Reference proteome</keyword>
<dbReference type="GO" id="GO:0004252">
    <property type="term" value="F:serine-type endopeptidase activity"/>
    <property type="evidence" value="ECO:0007669"/>
    <property type="project" value="UniProtKB-UniRule"/>
</dbReference>
<sequence>MKKLFLLVVFAFVSTLSFAQLEDALVFLEPKDPSVVSAALADPSTILTTAAINRKLAQGIVIDERDVPLNEVQKAQIEDATGITVLAKSKWLNAVYVRGTLTNINNLLNLSFVSDIEYADKSMNRPGPKEFERQFRSLQNKIEQEEQLRVVYNYGNAENQTEMIGVDVLHQEDFTGQEIAVAFMDNGYPNVLYNPAYAHMRDEGRLLGYYDFVARVESPNGTGGHGALTLSDAAAVVTNEFVGTAPNASYYLFITEDDSEESPAEEAYWVEALERSDSLGVYVSNTSLGYQDYDKSAYTHQYSDLDGETTIAARGANIAFDKGMITVTSAGNDGSGFGYVGTPADAPGSFTVGAVDANENYVYFSSYGPNSAGLVKPDVMAQGANTAVVDRFGETTDYWGDPLTSNGTSFSSPIIAGAVASLWSAVPTLKNDVVMQAIRESAHLYNNPTDLMGYGIPNFGEALSTLLLKVNDQELQKNQFALYPNPVTTEVNISFPKTAENAVFVMYNVLGEKILKANITASNNRIDLSNLTSGMYIASITSSNKTTSYKIIKK</sequence>
<feature type="active site" description="Charge relay system" evidence="6">
    <location>
        <position position="409"/>
    </location>
</feature>
<feature type="active site" description="Charge relay system" evidence="6">
    <location>
        <position position="185"/>
    </location>
</feature>
<organism evidence="10 11">
    <name type="scientific">Aequorivita xiaoshiensis</name>
    <dbReference type="NCBI Taxonomy" id="2874476"/>
    <lineage>
        <taxon>Bacteria</taxon>
        <taxon>Pseudomonadati</taxon>
        <taxon>Bacteroidota</taxon>
        <taxon>Flavobacteriia</taxon>
        <taxon>Flavobacteriales</taxon>
        <taxon>Flavobacteriaceae</taxon>
        <taxon>Aequorivita</taxon>
    </lineage>
</organism>
<evidence type="ECO:0000256" key="3">
    <source>
        <dbReference type="ARBA" id="ARBA00022729"/>
    </source>
</evidence>
<dbReference type="Pfam" id="PF00082">
    <property type="entry name" value="Peptidase_S8"/>
    <property type="match status" value="1"/>
</dbReference>
<dbReference type="PROSITE" id="PS51892">
    <property type="entry name" value="SUBTILASE"/>
    <property type="match status" value="1"/>
</dbReference>
<dbReference type="SUPFAM" id="SSF52743">
    <property type="entry name" value="Subtilisin-like"/>
    <property type="match status" value="1"/>
</dbReference>
<dbReference type="PANTHER" id="PTHR43806">
    <property type="entry name" value="PEPTIDASE S8"/>
    <property type="match status" value="1"/>
</dbReference>
<feature type="chain" id="PRO_5040923056" evidence="7">
    <location>
        <begin position="20"/>
        <end position="554"/>
    </location>
</feature>
<evidence type="ECO:0000256" key="4">
    <source>
        <dbReference type="ARBA" id="ARBA00022801"/>
    </source>
</evidence>
<dbReference type="InterPro" id="IPR017317">
    <property type="entry name" value="Pept_S8_subtilisin_bacteroid-2"/>
</dbReference>